<reference evidence="5" key="1">
    <citation type="journal article" date="2019" name="Int. J. Syst. Evol. Microbiol.">
        <title>The Global Catalogue of Microorganisms (GCM) 10K type strain sequencing project: providing services to taxonomists for standard genome sequencing and annotation.</title>
        <authorList>
            <consortium name="The Broad Institute Genomics Platform"/>
            <consortium name="The Broad Institute Genome Sequencing Center for Infectious Disease"/>
            <person name="Wu L."/>
            <person name="Ma J."/>
        </authorList>
    </citation>
    <scope>NUCLEOTIDE SEQUENCE [LARGE SCALE GENOMIC DNA]</scope>
    <source>
        <strain evidence="5">CGMCC 1.15277</strain>
    </source>
</reference>
<evidence type="ECO:0000313" key="4">
    <source>
        <dbReference type="EMBL" id="MFC6397239.1"/>
    </source>
</evidence>
<sequence length="458" mass="49888">MTTQQHAAPMCTGVRPLTARREPWMDDLLADADRCAALLEEYGSPVNVINPSPLQRNADELTAAAREAGVAFRVFVARKANKALSIVDEANRLGLGIDVGSERELRQVLDRGVHPDDVIVTAAVKPDSLLRLCLERDVPLALDNLDEGDRLLELAAESSLHGDTAPRVALRISIEGSNGEGNVIAPTRFGEAAALWLGWMPELRFLRIEGVHFHLHGYAAADRVAGIRQAVALVDQLRTRGWAPHFVDMGGGIPMSYLDDGSQWDAFWRDPVTWRGRELQQVYPYHQAPVRGGWLARVLAEAADDIASRGLELRCEPGRSVLDGCGMTLARVAFRKETSDGLPIVGLEMNRTQCRTTSDDYLVDPVLVRPSSARPASPPMTGAYLVGAYCIEAELLFARPFDFPSGVAVGDVVAIPNTAGYFMHILESASHQIPLARNVVLDATKGADEIRLDPIDAL</sequence>
<dbReference type="EMBL" id="JBHSUA010000019">
    <property type="protein sequence ID" value="MFC6397239.1"/>
    <property type="molecule type" value="Genomic_DNA"/>
</dbReference>
<accession>A0ABW1X435</accession>
<dbReference type="Pfam" id="PF02784">
    <property type="entry name" value="Orn_Arg_deC_N"/>
    <property type="match status" value="1"/>
</dbReference>
<keyword evidence="2" id="KW-0663">Pyridoxal phosphate</keyword>
<gene>
    <name evidence="4" type="ORF">ACFP57_09640</name>
</gene>
<feature type="domain" description="Orn/DAP/Arg decarboxylase 2 N-terminal" evidence="3">
    <location>
        <begin position="70"/>
        <end position="320"/>
    </location>
</feature>
<dbReference type="PANTHER" id="PTHR43727">
    <property type="entry name" value="DIAMINOPIMELATE DECARBOXYLASE"/>
    <property type="match status" value="1"/>
</dbReference>
<dbReference type="Gene3D" id="2.40.37.10">
    <property type="entry name" value="Lyase, Ornithine Decarboxylase, Chain A, domain 1"/>
    <property type="match status" value="1"/>
</dbReference>
<evidence type="ECO:0000256" key="1">
    <source>
        <dbReference type="ARBA" id="ARBA00001933"/>
    </source>
</evidence>
<dbReference type="InterPro" id="IPR009006">
    <property type="entry name" value="Ala_racemase/Decarboxylase_C"/>
</dbReference>
<proteinExistence type="predicted"/>
<dbReference type="PRINTS" id="PR01179">
    <property type="entry name" value="ODADCRBXLASE"/>
</dbReference>
<evidence type="ECO:0000256" key="2">
    <source>
        <dbReference type="ARBA" id="ARBA00022898"/>
    </source>
</evidence>
<comment type="cofactor">
    <cofactor evidence="1">
        <name>pyridoxal 5'-phosphate</name>
        <dbReference type="ChEBI" id="CHEBI:597326"/>
    </cofactor>
</comment>
<dbReference type="InterPro" id="IPR029066">
    <property type="entry name" value="PLP-binding_barrel"/>
</dbReference>
<protein>
    <submittedName>
        <fullName evidence="4">Y4yA family PLP-dependent enzyme</fullName>
    </submittedName>
</protein>
<name>A0ABW1X435_9ACTN</name>
<dbReference type="Proteomes" id="UP001596266">
    <property type="component" value="Unassembled WGS sequence"/>
</dbReference>
<dbReference type="PANTHER" id="PTHR43727:SF2">
    <property type="entry name" value="GROUP IV DECARBOXYLASE"/>
    <property type="match status" value="1"/>
</dbReference>
<dbReference type="SUPFAM" id="SSF50621">
    <property type="entry name" value="Alanine racemase C-terminal domain-like"/>
    <property type="match status" value="1"/>
</dbReference>
<evidence type="ECO:0000313" key="5">
    <source>
        <dbReference type="Proteomes" id="UP001596266"/>
    </source>
</evidence>
<organism evidence="4 5">
    <name type="scientific">Luteococcus sanguinis</name>
    <dbReference type="NCBI Taxonomy" id="174038"/>
    <lineage>
        <taxon>Bacteria</taxon>
        <taxon>Bacillati</taxon>
        <taxon>Actinomycetota</taxon>
        <taxon>Actinomycetes</taxon>
        <taxon>Propionibacteriales</taxon>
        <taxon>Propionibacteriaceae</taxon>
        <taxon>Luteococcus</taxon>
    </lineage>
</organism>
<dbReference type="SUPFAM" id="SSF51419">
    <property type="entry name" value="PLP-binding barrel"/>
    <property type="match status" value="1"/>
</dbReference>
<keyword evidence="5" id="KW-1185">Reference proteome</keyword>
<dbReference type="InterPro" id="IPR022644">
    <property type="entry name" value="De-COase2_N"/>
</dbReference>
<dbReference type="RefSeq" id="WP_343886484.1">
    <property type="nucleotide sequence ID" value="NZ_BAAAKI010000016.1"/>
</dbReference>
<comment type="caution">
    <text evidence="4">The sequence shown here is derived from an EMBL/GenBank/DDBJ whole genome shotgun (WGS) entry which is preliminary data.</text>
</comment>
<evidence type="ECO:0000259" key="3">
    <source>
        <dbReference type="Pfam" id="PF02784"/>
    </source>
</evidence>
<dbReference type="Gene3D" id="3.20.20.10">
    <property type="entry name" value="Alanine racemase"/>
    <property type="match status" value="1"/>
</dbReference>
<dbReference type="InterPro" id="IPR000183">
    <property type="entry name" value="Orn/DAP/Arg_de-COase"/>
</dbReference>